<evidence type="ECO:0000259" key="8">
    <source>
        <dbReference type="PROSITE" id="PS51007"/>
    </source>
</evidence>
<feature type="chain" id="PRO_5018136872" evidence="7">
    <location>
        <begin position="27"/>
        <end position="103"/>
    </location>
</feature>
<evidence type="ECO:0000256" key="6">
    <source>
        <dbReference type="PROSITE-ProRule" id="PRU00433"/>
    </source>
</evidence>
<name>A0A3G8M4A9_9HYPH</name>
<dbReference type="GO" id="GO:0020037">
    <property type="term" value="F:heme binding"/>
    <property type="evidence" value="ECO:0007669"/>
    <property type="project" value="InterPro"/>
</dbReference>
<sequence length="103" mass="11389">MAAMRITSCFFFPMLLVLAGAGRAQAGDLSAVFAQCAACHGADGIAKSADVPHLAGQHELYLFNQIKAFKTGRRAHKEMRYMSRQMSEAEMRDIARHYATLPR</sequence>
<dbReference type="EMBL" id="CP034086">
    <property type="protein sequence ID" value="AZG76547.1"/>
    <property type="molecule type" value="Genomic_DNA"/>
</dbReference>
<keyword evidence="2 6" id="KW-0349">Heme</keyword>
<dbReference type="Pfam" id="PF00034">
    <property type="entry name" value="Cytochrom_C"/>
    <property type="match status" value="1"/>
</dbReference>
<dbReference type="PANTHER" id="PTHR33751">
    <property type="entry name" value="CBB3-TYPE CYTOCHROME C OXIDASE SUBUNIT FIXP"/>
    <property type="match status" value="1"/>
</dbReference>
<feature type="signal peptide" evidence="7">
    <location>
        <begin position="1"/>
        <end position="26"/>
    </location>
</feature>
<dbReference type="InterPro" id="IPR036909">
    <property type="entry name" value="Cyt_c-like_dom_sf"/>
</dbReference>
<dbReference type="KEGG" id="mros:EHO51_07290"/>
<evidence type="ECO:0000256" key="3">
    <source>
        <dbReference type="ARBA" id="ARBA00022723"/>
    </source>
</evidence>
<feature type="domain" description="Cytochrome c" evidence="8">
    <location>
        <begin position="24"/>
        <end position="102"/>
    </location>
</feature>
<dbReference type="InterPro" id="IPR050597">
    <property type="entry name" value="Cytochrome_c_Oxidase_Subunit"/>
</dbReference>
<keyword evidence="3 6" id="KW-0479">Metal-binding</keyword>
<dbReference type="Gene3D" id="1.10.760.10">
    <property type="entry name" value="Cytochrome c-like domain"/>
    <property type="match status" value="1"/>
</dbReference>
<dbReference type="PROSITE" id="PS51007">
    <property type="entry name" value="CYTC"/>
    <property type="match status" value="1"/>
</dbReference>
<gene>
    <name evidence="9" type="ORF">EHO51_07290</name>
</gene>
<dbReference type="AlphaFoldDB" id="A0A3G8M4A9"/>
<protein>
    <submittedName>
        <fullName evidence="9">Cytochrome c</fullName>
    </submittedName>
</protein>
<evidence type="ECO:0000313" key="9">
    <source>
        <dbReference type="EMBL" id="AZG76547.1"/>
    </source>
</evidence>
<organism evidence="9 10">
    <name type="scientific">Methylocystis rosea</name>
    <dbReference type="NCBI Taxonomy" id="173366"/>
    <lineage>
        <taxon>Bacteria</taxon>
        <taxon>Pseudomonadati</taxon>
        <taxon>Pseudomonadota</taxon>
        <taxon>Alphaproteobacteria</taxon>
        <taxon>Hyphomicrobiales</taxon>
        <taxon>Methylocystaceae</taxon>
        <taxon>Methylocystis</taxon>
    </lineage>
</organism>
<accession>A0A3G8M4A9</accession>
<evidence type="ECO:0000256" key="5">
    <source>
        <dbReference type="ARBA" id="ARBA00023004"/>
    </source>
</evidence>
<dbReference type="SUPFAM" id="SSF46626">
    <property type="entry name" value="Cytochrome c"/>
    <property type="match status" value="1"/>
</dbReference>
<evidence type="ECO:0000256" key="7">
    <source>
        <dbReference type="SAM" id="SignalP"/>
    </source>
</evidence>
<dbReference type="GO" id="GO:0046872">
    <property type="term" value="F:metal ion binding"/>
    <property type="evidence" value="ECO:0007669"/>
    <property type="project" value="UniProtKB-KW"/>
</dbReference>
<evidence type="ECO:0000313" key="10">
    <source>
        <dbReference type="Proteomes" id="UP000273982"/>
    </source>
</evidence>
<evidence type="ECO:0000256" key="2">
    <source>
        <dbReference type="ARBA" id="ARBA00022617"/>
    </source>
</evidence>
<dbReference type="GO" id="GO:0009055">
    <property type="term" value="F:electron transfer activity"/>
    <property type="evidence" value="ECO:0007669"/>
    <property type="project" value="InterPro"/>
</dbReference>
<reference evidence="9 10" key="1">
    <citation type="submission" date="2018-11" db="EMBL/GenBank/DDBJ databases">
        <title>Genome squencing of methanotrophic bacteria isolated from alkaline groundwater in Korea.</title>
        <authorList>
            <person name="Nguyen L.N."/>
        </authorList>
    </citation>
    <scope>NUCLEOTIDE SEQUENCE [LARGE SCALE GENOMIC DNA]</scope>
    <source>
        <strain evidence="9 10">GW6</strain>
    </source>
</reference>
<keyword evidence="5 6" id="KW-0408">Iron</keyword>
<keyword evidence="7" id="KW-0732">Signal</keyword>
<dbReference type="PANTHER" id="PTHR33751:SF9">
    <property type="entry name" value="CYTOCHROME C4"/>
    <property type="match status" value="1"/>
</dbReference>
<dbReference type="InterPro" id="IPR009056">
    <property type="entry name" value="Cyt_c-like_dom"/>
</dbReference>
<dbReference type="Proteomes" id="UP000273982">
    <property type="component" value="Chromosome"/>
</dbReference>
<evidence type="ECO:0000256" key="1">
    <source>
        <dbReference type="ARBA" id="ARBA00022448"/>
    </source>
</evidence>
<evidence type="ECO:0000256" key="4">
    <source>
        <dbReference type="ARBA" id="ARBA00022982"/>
    </source>
</evidence>
<keyword evidence="4" id="KW-0249">Electron transport</keyword>
<keyword evidence="1" id="KW-0813">Transport</keyword>
<proteinExistence type="predicted"/>